<gene>
    <name evidence="1" type="ORF">GCM10011506_38960</name>
</gene>
<protein>
    <submittedName>
        <fullName evidence="1">Uncharacterized protein</fullName>
    </submittedName>
</protein>
<proteinExistence type="predicted"/>
<keyword evidence="2" id="KW-1185">Reference proteome</keyword>
<comment type="caution">
    <text evidence="1">The sequence shown here is derived from an EMBL/GenBank/DDBJ whole genome shotgun (WGS) entry which is preliminary data.</text>
</comment>
<organism evidence="1 2">
    <name type="scientific">Marivirga lumbricoides</name>
    <dbReference type="NCBI Taxonomy" id="1046115"/>
    <lineage>
        <taxon>Bacteria</taxon>
        <taxon>Pseudomonadati</taxon>
        <taxon>Bacteroidota</taxon>
        <taxon>Cytophagia</taxon>
        <taxon>Cytophagales</taxon>
        <taxon>Marivirgaceae</taxon>
        <taxon>Marivirga</taxon>
    </lineage>
</organism>
<reference evidence="2" key="1">
    <citation type="journal article" date="2019" name="Int. J. Syst. Evol. Microbiol.">
        <title>The Global Catalogue of Microorganisms (GCM) 10K type strain sequencing project: providing services to taxonomists for standard genome sequencing and annotation.</title>
        <authorList>
            <consortium name="The Broad Institute Genomics Platform"/>
            <consortium name="The Broad Institute Genome Sequencing Center for Infectious Disease"/>
            <person name="Wu L."/>
            <person name="Ma J."/>
        </authorList>
    </citation>
    <scope>NUCLEOTIDE SEQUENCE [LARGE SCALE GENOMIC DNA]</scope>
    <source>
        <strain evidence="2">CGMCC 1.10832</strain>
    </source>
</reference>
<name>A0ABQ1N275_9BACT</name>
<dbReference type="EMBL" id="BMEC01000014">
    <property type="protein sequence ID" value="GGC49528.1"/>
    <property type="molecule type" value="Genomic_DNA"/>
</dbReference>
<evidence type="ECO:0000313" key="1">
    <source>
        <dbReference type="EMBL" id="GGC49528.1"/>
    </source>
</evidence>
<dbReference type="Proteomes" id="UP000636010">
    <property type="component" value="Unassembled WGS sequence"/>
</dbReference>
<evidence type="ECO:0000313" key="2">
    <source>
        <dbReference type="Proteomes" id="UP000636010"/>
    </source>
</evidence>
<accession>A0ABQ1N275</accession>
<sequence>MPIANSELLFDKYKWAKKFMEMEDKDKKTISLINKYFLFWGCSNFNKIDRKSLQ</sequence>